<evidence type="ECO:0000256" key="2">
    <source>
        <dbReference type="ARBA" id="ARBA00022692"/>
    </source>
</evidence>
<feature type="transmembrane region" description="Helical" evidence="6">
    <location>
        <begin position="93"/>
        <end position="117"/>
    </location>
</feature>
<evidence type="ECO:0000256" key="5">
    <source>
        <dbReference type="SAM" id="MobiDB-lite"/>
    </source>
</evidence>
<name>A0AAU7GH71_9MICO</name>
<feature type="transmembrane region" description="Helical" evidence="6">
    <location>
        <begin position="31"/>
        <end position="50"/>
    </location>
</feature>
<feature type="transmembrane region" description="Helical" evidence="6">
    <location>
        <begin position="62"/>
        <end position="81"/>
    </location>
</feature>
<sequence length="435" mass="46127">MTDRAIEPRTGSTPAPTEGRRRGDPRHRSPWLRLLLPLGIVALVAAQGVAWRLSGAELPPALGILAFGLAIVAAAFALAWAGEAAELDISGGLAVGLLAVIAILPEYAIDLFFAFSAGSDPSQAPYAAANMTGSNRLLLGFGWPFLLVVAFFVSRALRARRRPADPDVVVRPFAIALPAGNRVELGLLVVASALTLVIPLTGRIDVLLGVVLLALFVYYLVRVAHAESEEPELVGVARDLGRLPVAARRTVVIAIFVLSAVVILLLAEPFAHSLVAGGRALGIDDFLLVQWLAPLASEAPEFVIAVLFVARGRAATGLGILLASKVNQWTALVGTLPIAHAIGGGGWALPLDGRQTEEFVLTATQTLLGVAMLLSLRFDWRWATALFVLFAATFVFPSTEARWIVSACYAALAVVLFVTRARPLARTLAAPFRRS</sequence>
<keyword evidence="2 6" id="KW-0812">Transmembrane</keyword>
<organism evidence="8">
    <name type="scientific">Leifsonia sp. NPDC080035</name>
    <dbReference type="NCBI Taxonomy" id="3143936"/>
    <lineage>
        <taxon>Bacteria</taxon>
        <taxon>Bacillati</taxon>
        <taxon>Actinomycetota</taxon>
        <taxon>Actinomycetes</taxon>
        <taxon>Micrococcales</taxon>
        <taxon>Microbacteriaceae</taxon>
        <taxon>Leifsonia</taxon>
    </lineage>
</organism>
<feature type="domain" description="Sodium/calcium exchanger membrane region" evidence="7">
    <location>
        <begin position="252"/>
        <end position="396"/>
    </location>
</feature>
<feature type="transmembrane region" description="Helical" evidence="6">
    <location>
        <begin position="287"/>
        <end position="310"/>
    </location>
</feature>
<feature type="transmembrane region" description="Helical" evidence="6">
    <location>
        <begin position="403"/>
        <end position="419"/>
    </location>
</feature>
<protein>
    <submittedName>
        <fullName evidence="8">Sodium:proton exchanger</fullName>
    </submittedName>
</protein>
<dbReference type="InterPro" id="IPR004837">
    <property type="entry name" value="NaCa_Exmemb"/>
</dbReference>
<dbReference type="Gene3D" id="1.20.1420.30">
    <property type="entry name" value="NCX, central ion-binding region"/>
    <property type="match status" value="1"/>
</dbReference>
<gene>
    <name evidence="8" type="ORF">AAME72_06375</name>
</gene>
<reference evidence="8" key="1">
    <citation type="submission" date="2024-05" db="EMBL/GenBank/DDBJ databases">
        <title>The Natural Products Discovery Center: Release of the First 8490 Sequenced Strains for Exploring Actinobacteria Biosynthetic Diversity.</title>
        <authorList>
            <person name="Kalkreuter E."/>
            <person name="Kautsar S.A."/>
            <person name="Yang D."/>
            <person name="Bader C.D."/>
            <person name="Teijaro C.N."/>
            <person name="Fluegel L."/>
            <person name="Davis C.M."/>
            <person name="Simpson J.R."/>
            <person name="Lauterbach L."/>
            <person name="Steele A.D."/>
            <person name="Gui C."/>
            <person name="Meng S."/>
            <person name="Li G."/>
            <person name="Viehrig K."/>
            <person name="Ye F."/>
            <person name="Su P."/>
            <person name="Kiefer A.F."/>
            <person name="Nichols A."/>
            <person name="Cepeda A.J."/>
            <person name="Yan W."/>
            <person name="Fan B."/>
            <person name="Jiang Y."/>
            <person name="Adhikari A."/>
            <person name="Zheng C.-J."/>
            <person name="Schuster L."/>
            <person name="Cowan T.M."/>
            <person name="Smanski M.J."/>
            <person name="Chevrette M.G."/>
            <person name="de Carvalho L.P.S."/>
            <person name="Shen B."/>
        </authorList>
    </citation>
    <scope>NUCLEOTIDE SEQUENCE</scope>
    <source>
        <strain evidence="8">NPDC080035</strain>
    </source>
</reference>
<evidence type="ECO:0000256" key="3">
    <source>
        <dbReference type="ARBA" id="ARBA00022989"/>
    </source>
</evidence>
<dbReference type="EMBL" id="CP157390">
    <property type="protein sequence ID" value="XBM49483.1"/>
    <property type="molecule type" value="Genomic_DNA"/>
</dbReference>
<dbReference type="GO" id="GO:0055085">
    <property type="term" value="P:transmembrane transport"/>
    <property type="evidence" value="ECO:0007669"/>
    <property type="project" value="InterPro"/>
</dbReference>
<comment type="subcellular location">
    <subcellularLocation>
        <location evidence="1">Membrane</location>
        <topology evidence="1">Multi-pass membrane protein</topology>
    </subcellularLocation>
</comment>
<dbReference type="RefSeq" id="WP_348789401.1">
    <property type="nucleotide sequence ID" value="NZ_CP157390.1"/>
</dbReference>
<evidence type="ECO:0000256" key="1">
    <source>
        <dbReference type="ARBA" id="ARBA00004141"/>
    </source>
</evidence>
<evidence type="ECO:0000256" key="6">
    <source>
        <dbReference type="SAM" id="Phobius"/>
    </source>
</evidence>
<feature type="transmembrane region" description="Helical" evidence="6">
    <location>
        <begin position="246"/>
        <end position="267"/>
    </location>
</feature>
<dbReference type="GO" id="GO:0016020">
    <property type="term" value="C:membrane"/>
    <property type="evidence" value="ECO:0007669"/>
    <property type="project" value="UniProtKB-SubCell"/>
</dbReference>
<keyword evidence="3 6" id="KW-1133">Transmembrane helix</keyword>
<proteinExistence type="predicted"/>
<feature type="transmembrane region" description="Helical" evidence="6">
    <location>
        <begin position="380"/>
        <end position="397"/>
    </location>
</feature>
<dbReference type="AlphaFoldDB" id="A0AAU7GH71"/>
<evidence type="ECO:0000259" key="7">
    <source>
        <dbReference type="Pfam" id="PF01699"/>
    </source>
</evidence>
<feature type="transmembrane region" description="Helical" evidence="6">
    <location>
        <begin position="206"/>
        <end position="225"/>
    </location>
</feature>
<feature type="region of interest" description="Disordered" evidence="5">
    <location>
        <begin position="1"/>
        <end position="27"/>
    </location>
</feature>
<accession>A0AAU7GH71</accession>
<feature type="transmembrane region" description="Helical" evidence="6">
    <location>
        <begin position="183"/>
        <end position="200"/>
    </location>
</feature>
<feature type="domain" description="Sodium/calcium exchanger membrane region" evidence="7">
    <location>
        <begin position="62"/>
        <end position="222"/>
    </location>
</feature>
<dbReference type="InterPro" id="IPR044880">
    <property type="entry name" value="NCX_ion-bd_dom_sf"/>
</dbReference>
<dbReference type="Pfam" id="PF01699">
    <property type="entry name" value="Na_Ca_ex"/>
    <property type="match status" value="2"/>
</dbReference>
<evidence type="ECO:0000313" key="8">
    <source>
        <dbReference type="EMBL" id="XBM49483.1"/>
    </source>
</evidence>
<feature type="transmembrane region" description="Helical" evidence="6">
    <location>
        <begin position="137"/>
        <end position="157"/>
    </location>
</feature>
<evidence type="ECO:0000256" key="4">
    <source>
        <dbReference type="ARBA" id="ARBA00023136"/>
    </source>
</evidence>
<keyword evidence="4 6" id="KW-0472">Membrane</keyword>